<dbReference type="PANTHER" id="PTHR22726:SF1">
    <property type="entry name" value="METALLOENDOPEPTIDASE OMA1, MITOCHONDRIAL"/>
    <property type="match status" value="1"/>
</dbReference>
<dbReference type="EMBL" id="JASAXT010000010">
    <property type="protein sequence ID" value="MDP8148788.1"/>
    <property type="molecule type" value="Genomic_DNA"/>
</dbReference>
<keyword evidence="3 6" id="KW-0378">Hydrolase</keyword>
<keyword evidence="1 6" id="KW-0645">Protease</keyword>
<comment type="similarity">
    <text evidence="6">Belongs to the peptidase M48 family.</text>
</comment>
<evidence type="ECO:0000256" key="4">
    <source>
        <dbReference type="ARBA" id="ARBA00022833"/>
    </source>
</evidence>
<evidence type="ECO:0000256" key="1">
    <source>
        <dbReference type="ARBA" id="ARBA00022670"/>
    </source>
</evidence>
<evidence type="ECO:0000313" key="9">
    <source>
        <dbReference type="Proteomes" id="UP001226020"/>
    </source>
</evidence>
<dbReference type="Pfam" id="PF01435">
    <property type="entry name" value="Peptidase_M48"/>
    <property type="match status" value="1"/>
</dbReference>
<keyword evidence="4 6" id="KW-0862">Zinc</keyword>
<comment type="caution">
    <text evidence="8">The sequence shown here is derived from an EMBL/GenBank/DDBJ whole genome shotgun (WGS) entry which is preliminary data.</text>
</comment>
<protein>
    <submittedName>
        <fullName evidence="8">M48 family metallopeptidase</fullName>
    </submittedName>
</protein>
<dbReference type="Gene3D" id="3.30.2010.10">
    <property type="entry name" value="Metalloproteases ('zincins'), catalytic domain"/>
    <property type="match status" value="1"/>
</dbReference>
<accession>A0AAW8CM04</accession>
<gene>
    <name evidence="8" type="ORF">QJU57_06825</name>
</gene>
<evidence type="ECO:0000256" key="2">
    <source>
        <dbReference type="ARBA" id="ARBA00022723"/>
    </source>
</evidence>
<organism evidence="8 9">
    <name type="scientific">Phocoenobacter atlanticus subsp. atlanticus</name>
    <dbReference type="NCBI Taxonomy" id="3061285"/>
    <lineage>
        <taxon>Bacteria</taxon>
        <taxon>Pseudomonadati</taxon>
        <taxon>Pseudomonadota</taxon>
        <taxon>Gammaproteobacteria</taxon>
        <taxon>Pasteurellales</taxon>
        <taxon>Pasteurellaceae</taxon>
        <taxon>Phocoenobacter</taxon>
        <taxon>Phocoenobacter atlanticus</taxon>
    </lineage>
</organism>
<keyword evidence="2" id="KW-0479">Metal-binding</keyword>
<comment type="cofactor">
    <cofactor evidence="6">
        <name>Zn(2+)</name>
        <dbReference type="ChEBI" id="CHEBI:29105"/>
    </cofactor>
    <text evidence="6">Binds 1 zinc ion per subunit.</text>
</comment>
<sequence>MKLRQYICIATLSISAIGITGCTSTSQINNEAANSYMKVVSQAKSKGVLDTSSRTAKRIKAIFNRMVPYARKANETGVPFSWEMTVVKSKELNAWAMPGGKMMVYTGLVDKLNLSNPEIATVIGHEMAHALKEHSKSSRSVGVVTGIAATIGKVALSTQGISTDLGGFDIVDVTKDLALDKPFSRHHETEADEVGLMLMAQSGYNPSAAPNVWTKMSKVTGGSGSSIFSTHPTNADRQANLQRLLPEAMKLYKAARK</sequence>
<dbReference type="CDD" id="cd07331">
    <property type="entry name" value="M48C_Oma1_like"/>
    <property type="match status" value="1"/>
</dbReference>
<keyword evidence="9" id="KW-1185">Reference proteome</keyword>
<feature type="domain" description="Peptidase M48" evidence="7">
    <location>
        <begin position="54"/>
        <end position="243"/>
    </location>
</feature>
<dbReference type="InterPro" id="IPR001915">
    <property type="entry name" value="Peptidase_M48"/>
</dbReference>
<evidence type="ECO:0000313" key="8">
    <source>
        <dbReference type="EMBL" id="MDP8148788.1"/>
    </source>
</evidence>
<evidence type="ECO:0000256" key="5">
    <source>
        <dbReference type="ARBA" id="ARBA00023049"/>
    </source>
</evidence>
<evidence type="ECO:0000259" key="7">
    <source>
        <dbReference type="Pfam" id="PF01435"/>
    </source>
</evidence>
<keyword evidence="5 6" id="KW-0482">Metalloprotease</keyword>
<dbReference type="Proteomes" id="UP001226020">
    <property type="component" value="Unassembled WGS sequence"/>
</dbReference>
<evidence type="ECO:0000256" key="3">
    <source>
        <dbReference type="ARBA" id="ARBA00022801"/>
    </source>
</evidence>
<dbReference type="GO" id="GO:0046872">
    <property type="term" value="F:metal ion binding"/>
    <property type="evidence" value="ECO:0007669"/>
    <property type="project" value="UniProtKB-KW"/>
</dbReference>
<dbReference type="AlphaFoldDB" id="A0AAW8CM04"/>
<dbReference type="GO" id="GO:0016020">
    <property type="term" value="C:membrane"/>
    <property type="evidence" value="ECO:0007669"/>
    <property type="project" value="TreeGrafter"/>
</dbReference>
<dbReference type="GO" id="GO:0051603">
    <property type="term" value="P:proteolysis involved in protein catabolic process"/>
    <property type="evidence" value="ECO:0007669"/>
    <property type="project" value="TreeGrafter"/>
</dbReference>
<dbReference type="InterPro" id="IPR051156">
    <property type="entry name" value="Mito/Outer_Membr_Metalloprot"/>
</dbReference>
<name>A0AAW8CM04_9PAST</name>
<dbReference type="PANTHER" id="PTHR22726">
    <property type="entry name" value="METALLOENDOPEPTIDASE OMA1"/>
    <property type="match status" value="1"/>
</dbReference>
<proteinExistence type="inferred from homology"/>
<evidence type="ECO:0000256" key="6">
    <source>
        <dbReference type="RuleBase" id="RU003983"/>
    </source>
</evidence>
<reference evidence="8 9" key="1">
    <citation type="journal article" date="2023" name="Front. Microbiol.">
        <title>Phylogeography and host specificity of Pasteurellaceae pathogenic to sea-farmed fish in the north-east Atlantic.</title>
        <authorList>
            <person name="Gulla S."/>
            <person name="Colquhoun D.J."/>
            <person name="Olsen A.B."/>
            <person name="Spilsberg B."/>
            <person name="Lagesen K."/>
            <person name="Aakesson C.P."/>
            <person name="Strom S."/>
            <person name="Manji F."/>
            <person name="Birkbeck T.H."/>
            <person name="Nilsen H.K."/>
        </authorList>
    </citation>
    <scope>NUCLEOTIDE SEQUENCE [LARGE SCALE GENOMIC DNA]</scope>
    <source>
        <strain evidence="8 9">NVIB3131</strain>
    </source>
</reference>
<dbReference type="GO" id="GO:0004222">
    <property type="term" value="F:metalloendopeptidase activity"/>
    <property type="evidence" value="ECO:0007669"/>
    <property type="project" value="InterPro"/>
</dbReference>
<dbReference type="PROSITE" id="PS51257">
    <property type="entry name" value="PROKAR_LIPOPROTEIN"/>
    <property type="match status" value="1"/>
</dbReference>
<dbReference type="RefSeq" id="WP_306351760.1">
    <property type="nucleotide sequence ID" value="NZ_JASAWV010000008.1"/>
</dbReference>